<evidence type="ECO:0000313" key="2">
    <source>
        <dbReference type="Proteomes" id="UP001208570"/>
    </source>
</evidence>
<protein>
    <submittedName>
        <fullName evidence="1">Uncharacterized protein</fullName>
    </submittedName>
</protein>
<dbReference type="Proteomes" id="UP001208570">
    <property type="component" value="Unassembled WGS sequence"/>
</dbReference>
<reference evidence="1" key="1">
    <citation type="journal article" date="2023" name="Mol. Biol. Evol.">
        <title>Third-Generation Sequencing Reveals the Adaptive Role of the Epigenome in Three Deep-Sea Polychaetes.</title>
        <authorList>
            <person name="Perez M."/>
            <person name="Aroh O."/>
            <person name="Sun Y."/>
            <person name="Lan Y."/>
            <person name="Juniper S.K."/>
            <person name="Young C.R."/>
            <person name="Angers B."/>
            <person name="Qian P.Y."/>
        </authorList>
    </citation>
    <scope>NUCLEOTIDE SEQUENCE</scope>
    <source>
        <strain evidence="1">P08H-3</strain>
    </source>
</reference>
<gene>
    <name evidence="1" type="ORF">LSH36_2033g00004</name>
</gene>
<name>A0AAD9IR87_9ANNE</name>
<evidence type="ECO:0000313" key="1">
    <source>
        <dbReference type="EMBL" id="KAK2139098.1"/>
    </source>
</evidence>
<organism evidence="1 2">
    <name type="scientific">Paralvinella palmiformis</name>
    <dbReference type="NCBI Taxonomy" id="53620"/>
    <lineage>
        <taxon>Eukaryota</taxon>
        <taxon>Metazoa</taxon>
        <taxon>Spiralia</taxon>
        <taxon>Lophotrochozoa</taxon>
        <taxon>Annelida</taxon>
        <taxon>Polychaeta</taxon>
        <taxon>Sedentaria</taxon>
        <taxon>Canalipalpata</taxon>
        <taxon>Terebellida</taxon>
        <taxon>Terebelliformia</taxon>
        <taxon>Alvinellidae</taxon>
        <taxon>Paralvinella</taxon>
    </lineage>
</organism>
<comment type="caution">
    <text evidence="1">The sequence shown here is derived from an EMBL/GenBank/DDBJ whole genome shotgun (WGS) entry which is preliminary data.</text>
</comment>
<sequence length="47" mass="5550">MDNVAMIGVMTNRTKMNTDHVLENVTRSINFIWCWKIISVRITILRN</sequence>
<dbReference type="AlphaFoldDB" id="A0AAD9IR87"/>
<accession>A0AAD9IR87</accession>
<keyword evidence="2" id="KW-1185">Reference proteome</keyword>
<proteinExistence type="predicted"/>
<dbReference type="EMBL" id="JAODUP010002030">
    <property type="protein sequence ID" value="KAK2139098.1"/>
    <property type="molecule type" value="Genomic_DNA"/>
</dbReference>